<evidence type="ECO:0000313" key="1">
    <source>
        <dbReference type="EnsemblMetazoa" id="PPA45125.1"/>
    </source>
</evidence>
<dbReference type="EnsemblMetazoa" id="PPA45125.1">
    <property type="protein sequence ID" value="PPA45125.1"/>
    <property type="gene ID" value="WBGene00283494"/>
</dbReference>
<accession>A0A8R1Z472</accession>
<reference evidence="2" key="1">
    <citation type="journal article" date="2008" name="Nat. Genet.">
        <title>The Pristionchus pacificus genome provides a unique perspective on nematode lifestyle and parasitism.</title>
        <authorList>
            <person name="Dieterich C."/>
            <person name="Clifton S.W."/>
            <person name="Schuster L.N."/>
            <person name="Chinwalla A."/>
            <person name="Delehaunty K."/>
            <person name="Dinkelacker I."/>
            <person name="Fulton L."/>
            <person name="Fulton R."/>
            <person name="Godfrey J."/>
            <person name="Minx P."/>
            <person name="Mitreva M."/>
            <person name="Roeseler W."/>
            <person name="Tian H."/>
            <person name="Witte H."/>
            <person name="Yang S.P."/>
            <person name="Wilson R.K."/>
            <person name="Sommer R.J."/>
        </authorList>
    </citation>
    <scope>NUCLEOTIDE SEQUENCE [LARGE SCALE GENOMIC DNA]</scope>
    <source>
        <strain evidence="2">PS312</strain>
    </source>
</reference>
<keyword evidence="2" id="KW-1185">Reference proteome</keyword>
<accession>A0A2A6BE10</accession>
<name>A0A2A6BE10_PRIPA</name>
<proteinExistence type="predicted"/>
<reference evidence="1" key="2">
    <citation type="submission" date="2022-06" db="UniProtKB">
        <authorList>
            <consortium name="EnsemblMetazoa"/>
        </authorList>
    </citation>
    <scope>IDENTIFICATION</scope>
    <source>
        <strain evidence="1">PS312</strain>
    </source>
</reference>
<organism evidence="1 2">
    <name type="scientific">Pristionchus pacificus</name>
    <name type="common">Parasitic nematode worm</name>
    <dbReference type="NCBI Taxonomy" id="54126"/>
    <lineage>
        <taxon>Eukaryota</taxon>
        <taxon>Metazoa</taxon>
        <taxon>Ecdysozoa</taxon>
        <taxon>Nematoda</taxon>
        <taxon>Chromadorea</taxon>
        <taxon>Rhabditida</taxon>
        <taxon>Rhabditina</taxon>
        <taxon>Diplogasteromorpha</taxon>
        <taxon>Diplogasteroidea</taxon>
        <taxon>Neodiplogasteridae</taxon>
        <taxon>Pristionchus</taxon>
    </lineage>
</organism>
<gene>
    <name evidence="1" type="primary">WBGene00283494</name>
</gene>
<dbReference type="OrthoDB" id="5810447at2759"/>
<sequence>MSISLARRKALDLLSLTPETEATVTRDRFFRILGSDGLFVIQHVALNLGDLPASYLATAMRNCCENYEEEDKREEYLLDRLPNE</sequence>
<evidence type="ECO:0000313" key="2">
    <source>
        <dbReference type="Proteomes" id="UP000005239"/>
    </source>
</evidence>
<protein>
    <submittedName>
        <fullName evidence="1">Uncharacterized protein</fullName>
    </submittedName>
</protein>
<dbReference type="Proteomes" id="UP000005239">
    <property type="component" value="Unassembled WGS sequence"/>
</dbReference>
<dbReference type="AlphaFoldDB" id="A0A2A6BE10"/>